<dbReference type="EnsemblMetazoa" id="ASIC004028-RA">
    <property type="protein sequence ID" value="ASIC004028-PA"/>
    <property type="gene ID" value="ASIC004028"/>
</dbReference>
<organism evidence="1">
    <name type="scientific">Anopheles sinensis</name>
    <name type="common">Mosquito</name>
    <dbReference type="NCBI Taxonomy" id="74873"/>
    <lineage>
        <taxon>Eukaryota</taxon>
        <taxon>Metazoa</taxon>
        <taxon>Ecdysozoa</taxon>
        <taxon>Arthropoda</taxon>
        <taxon>Hexapoda</taxon>
        <taxon>Insecta</taxon>
        <taxon>Pterygota</taxon>
        <taxon>Neoptera</taxon>
        <taxon>Endopterygota</taxon>
        <taxon>Diptera</taxon>
        <taxon>Nematocera</taxon>
        <taxon>Culicoidea</taxon>
        <taxon>Culicidae</taxon>
        <taxon>Anophelinae</taxon>
        <taxon>Anopheles</taxon>
    </lineage>
</organism>
<accession>A0A084VFW0</accession>
<dbReference type="VEuPathDB" id="VectorBase:ASIC004028"/>
<dbReference type="Proteomes" id="UP000030765">
    <property type="component" value="Unassembled WGS sequence"/>
</dbReference>
<sequence length="84" mass="9591">MPSSSLRRLQKSPFSSQLRLTAMQQTAGLLFSRNHIYLMQQMVELPKRIDCSRRCRCPGRWSSSGAFQLPTMGAELERKKNCGT</sequence>
<evidence type="ECO:0000313" key="1">
    <source>
        <dbReference type="EMBL" id="KFB36854.1"/>
    </source>
</evidence>
<reference evidence="1 3" key="1">
    <citation type="journal article" date="2014" name="BMC Genomics">
        <title>Genome sequence of Anopheles sinensis provides insight into genetics basis of mosquito competence for malaria parasites.</title>
        <authorList>
            <person name="Zhou D."/>
            <person name="Zhang D."/>
            <person name="Ding G."/>
            <person name="Shi L."/>
            <person name="Hou Q."/>
            <person name="Ye Y."/>
            <person name="Xu Y."/>
            <person name="Zhou H."/>
            <person name="Xiong C."/>
            <person name="Li S."/>
            <person name="Yu J."/>
            <person name="Hong S."/>
            <person name="Yu X."/>
            <person name="Zou P."/>
            <person name="Chen C."/>
            <person name="Chang X."/>
            <person name="Wang W."/>
            <person name="Lv Y."/>
            <person name="Sun Y."/>
            <person name="Ma L."/>
            <person name="Shen B."/>
            <person name="Zhu C."/>
        </authorList>
    </citation>
    <scope>NUCLEOTIDE SEQUENCE [LARGE SCALE GENOMIC DNA]</scope>
</reference>
<keyword evidence="3" id="KW-1185">Reference proteome</keyword>
<evidence type="ECO:0000313" key="3">
    <source>
        <dbReference type="Proteomes" id="UP000030765"/>
    </source>
</evidence>
<protein>
    <submittedName>
        <fullName evidence="1 2">Uncharacterized protein</fullName>
    </submittedName>
</protein>
<gene>
    <name evidence="1" type="ORF">ZHAS_00004028</name>
</gene>
<evidence type="ECO:0000313" key="2">
    <source>
        <dbReference type="EnsemblMetazoa" id="ASIC004028-PA"/>
    </source>
</evidence>
<name>A0A084VFW0_ANOSI</name>
<reference evidence="2" key="2">
    <citation type="submission" date="2020-05" db="UniProtKB">
        <authorList>
            <consortium name="EnsemblMetazoa"/>
        </authorList>
    </citation>
    <scope>IDENTIFICATION</scope>
</reference>
<dbReference type="EMBL" id="KE524800">
    <property type="protein sequence ID" value="KFB36854.1"/>
    <property type="molecule type" value="Genomic_DNA"/>
</dbReference>
<dbReference type="AlphaFoldDB" id="A0A084VFW0"/>
<proteinExistence type="predicted"/>
<dbReference type="EMBL" id="ATLV01012513">
    <property type="status" value="NOT_ANNOTATED_CDS"/>
    <property type="molecule type" value="Genomic_DNA"/>
</dbReference>